<feature type="domain" description="LysM" evidence="3">
    <location>
        <begin position="140"/>
        <end position="186"/>
    </location>
</feature>
<dbReference type="GeneID" id="61186159"/>
<proteinExistence type="predicted"/>
<feature type="compositionally biased region" description="Low complexity" evidence="1">
    <location>
        <begin position="70"/>
        <end position="140"/>
    </location>
</feature>
<reference evidence="4 5" key="1">
    <citation type="submission" date="2019-06" db="EMBL/GenBank/DDBJ databases">
        <title>Genome analyses of bacteria isolated from kimchi.</title>
        <authorList>
            <person name="Lee S."/>
            <person name="Ahn S."/>
            <person name="Roh S."/>
        </authorList>
    </citation>
    <scope>NUCLEOTIDE SEQUENCE [LARGE SCALE GENOMIC DNA]</scope>
    <source>
        <strain evidence="4 5">CBA3620</strain>
    </source>
</reference>
<dbReference type="RefSeq" id="WP_014974448.1">
    <property type="nucleotide sequence ID" value="NZ_CP042374.1"/>
</dbReference>
<sequence>MNDFDPNKMSRSARSKKQKFEPKFSRESDHKKQGGSGLRIFLIVAAFAILSSVPIYGAWANRKTPEKQATPTTSSKTTTDSSQQKPSSSEQSSSESSSTTSESSEESVSSSSEVQSSETDSAETSSSATESSSSSSAATNTAVLGSDQTLYNFAMTHGMTTDQVVALNPGLSVSNYTQYSGQNLNIQ</sequence>
<keyword evidence="2" id="KW-1133">Transmembrane helix</keyword>
<evidence type="ECO:0000256" key="2">
    <source>
        <dbReference type="SAM" id="Phobius"/>
    </source>
</evidence>
<keyword evidence="2" id="KW-0812">Transmembrane</keyword>
<dbReference type="InterPro" id="IPR018392">
    <property type="entry name" value="LysM"/>
</dbReference>
<feature type="region of interest" description="Disordered" evidence="1">
    <location>
        <begin position="1"/>
        <end position="36"/>
    </location>
</feature>
<dbReference type="OMA" id="FAVTHGM"/>
<dbReference type="CDD" id="cd00118">
    <property type="entry name" value="LysM"/>
    <property type="match status" value="1"/>
</dbReference>
<protein>
    <submittedName>
        <fullName evidence="4">Peptidoglycan-binding protein LysM</fullName>
    </submittedName>
</protein>
<gene>
    <name evidence="4" type="ORF">FGL89_00300</name>
</gene>
<feature type="region of interest" description="Disordered" evidence="1">
    <location>
        <begin position="61"/>
        <end position="140"/>
    </location>
</feature>
<feature type="transmembrane region" description="Helical" evidence="2">
    <location>
        <begin position="40"/>
        <end position="59"/>
    </location>
</feature>
<dbReference type="AlphaFoldDB" id="A0AAE6IIK1"/>
<evidence type="ECO:0000256" key="1">
    <source>
        <dbReference type="SAM" id="MobiDB-lite"/>
    </source>
</evidence>
<accession>A0AAE6IIK1</accession>
<evidence type="ECO:0000313" key="4">
    <source>
        <dbReference type="EMBL" id="QEA32685.1"/>
    </source>
</evidence>
<evidence type="ECO:0000259" key="3">
    <source>
        <dbReference type="PROSITE" id="PS51782"/>
    </source>
</evidence>
<evidence type="ECO:0000313" key="5">
    <source>
        <dbReference type="Proteomes" id="UP000321332"/>
    </source>
</evidence>
<dbReference type="EMBL" id="CP042374">
    <property type="protein sequence ID" value="QEA32685.1"/>
    <property type="molecule type" value="Genomic_DNA"/>
</dbReference>
<keyword evidence="2" id="KW-0472">Membrane</keyword>
<dbReference type="PROSITE" id="PS51782">
    <property type="entry name" value="LYSM"/>
    <property type="match status" value="1"/>
</dbReference>
<dbReference type="Proteomes" id="UP000321332">
    <property type="component" value="Chromosome"/>
</dbReference>
<organism evidence="4 5">
    <name type="scientific">Leuconostoc carnosum</name>
    <dbReference type="NCBI Taxonomy" id="1252"/>
    <lineage>
        <taxon>Bacteria</taxon>
        <taxon>Bacillati</taxon>
        <taxon>Bacillota</taxon>
        <taxon>Bacilli</taxon>
        <taxon>Lactobacillales</taxon>
        <taxon>Lactobacillaceae</taxon>
        <taxon>Leuconostoc</taxon>
    </lineage>
</organism>
<feature type="compositionally biased region" description="Basic and acidic residues" evidence="1">
    <location>
        <begin position="18"/>
        <end position="32"/>
    </location>
</feature>
<name>A0AAE6IIK1_LEUCA</name>